<accession>A0A934QM19</accession>
<organism evidence="2 3">
    <name type="scientific">Prauserella cavernicola</name>
    <dbReference type="NCBI Taxonomy" id="2800127"/>
    <lineage>
        <taxon>Bacteria</taxon>
        <taxon>Bacillati</taxon>
        <taxon>Actinomycetota</taxon>
        <taxon>Actinomycetes</taxon>
        <taxon>Pseudonocardiales</taxon>
        <taxon>Pseudonocardiaceae</taxon>
        <taxon>Prauserella</taxon>
    </lineage>
</organism>
<name>A0A934QM19_9PSEU</name>
<dbReference type="AlphaFoldDB" id="A0A934QM19"/>
<evidence type="ECO:0000313" key="2">
    <source>
        <dbReference type="EMBL" id="MBK1784102.1"/>
    </source>
</evidence>
<keyword evidence="3" id="KW-1185">Reference proteome</keyword>
<sequence length="89" mass="10056">MNERETLERTPSLSEWSVPPEGDEVEYGVFSLQSGCLVVGIYSREEALQAATEWRDRGEVTAYGAELCREHESHPREECDLFAGFDETA</sequence>
<reference evidence="2" key="1">
    <citation type="submission" date="2020-12" db="EMBL/GenBank/DDBJ databases">
        <title>Prauserella sp. ASG 168, a novel actinomycete isolated from cave rock.</title>
        <authorList>
            <person name="Suriyachadkun C."/>
        </authorList>
    </citation>
    <scope>NUCLEOTIDE SEQUENCE</scope>
    <source>
        <strain evidence="2">ASG 168</strain>
    </source>
</reference>
<feature type="region of interest" description="Disordered" evidence="1">
    <location>
        <begin position="1"/>
        <end position="20"/>
    </location>
</feature>
<dbReference type="EMBL" id="JAENJH010000002">
    <property type="protein sequence ID" value="MBK1784102.1"/>
    <property type="molecule type" value="Genomic_DNA"/>
</dbReference>
<proteinExistence type="predicted"/>
<evidence type="ECO:0000313" key="3">
    <source>
        <dbReference type="Proteomes" id="UP000635245"/>
    </source>
</evidence>
<comment type="caution">
    <text evidence="2">The sequence shown here is derived from an EMBL/GenBank/DDBJ whole genome shotgun (WGS) entry which is preliminary data.</text>
</comment>
<gene>
    <name evidence="2" type="ORF">JHE00_07145</name>
</gene>
<evidence type="ECO:0000256" key="1">
    <source>
        <dbReference type="SAM" id="MobiDB-lite"/>
    </source>
</evidence>
<protein>
    <submittedName>
        <fullName evidence="2">Uncharacterized protein</fullName>
    </submittedName>
</protein>
<dbReference type="RefSeq" id="WP_200316089.1">
    <property type="nucleotide sequence ID" value="NZ_JAENJH010000002.1"/>
</dbReference>
<dbReference type="Proteomes" id="UP000635245">
    <property type="component" value="Unassembled WGS sequence"/>
</dbReference>